<dbReference type="Proteomes" id="UP001500831">
    <property type="component" value="Unassembled WGS sequence"/>
</dbReference>
<reference evidence="4 5" key="1">
    <citation type="journal article" date="2019" name="Int. J. Syst. Evol. Microbiol.">
        <title>The Global Catalogue of Microorganisms (GCM) 10K type strain sequencing project: providing services to taxonomists for standard genome sequencing and annotation.</title>
        <authorList>
            <consortium name="The Broad Institute Genomics Platform"/>
            <consortium name="The Broad Institute Genome Sequencing Center for Infectious Disease"/>
            <person name="Wu L."/>
            <person name="Ma J."/>
        </authorList>
    </citation>
    <scope>NUCLEOTIDE SEQUENCE [LARGE SCALE GENOMIC DNA]</scope>
    <source>
        <strain evidence="4 5">JCM 6242</strain>
    </source>
</reference>
<feature type="domain" description="MucB/RseB N-terminal" evidence="3">
    <location>
        <begin position="118"/>
        <end position="197"/>
    </location>
</feature>
<dbReference type="EMBL" id="BAAAVI010000045">
    <property type="protein sequence ID" value="GAA2889932.1"/>
    <property type="molecule type" value="Genomic_DNA"/>
</dbReference>
<feature type="chain" id="PRO_5046773395" description="MucB/RseB N-terminal domain-containing protein" evidence="2">
    <location>
        <begin position="27"/>
        <end position="344"/>
    </location>
</feature>
<sequence length="344" mass="36145">MTRLPATVILAAVMLLGLVAGGPAHTARPAHAAPPDEAESEDTGLYLLREAAVAARSRGYSGIRYVTVQGRTGPVTSTAEVRNLPGRGLTVRTEPSGPVQGADPGAPAGGMLAPSGAMLEVLARNYRVVAAGRGQACGRPARLAEVLRPDGTVAARYWVDEAGGPVLRREFLDGRGRVVQDSGFAELTVDPVAGDVAVPVRAAGGAALVEVSGLAAEGWSFPRMLPGRLELFAAHKALPGYLYLGYSDGLSVVSVFIQHGALDEERLRGWHAERRNGHTIWTRDPAGQETIWASGGHVYTVFADAPADVADAAVAALPHEPVPDLWTRLGRGAHRLLSWFNPFG</sequence>
<evidence type="ECO:0000256" key="1">
    <source>
        <dbReference type="SAM" id="MobiDB-lite"/>
    </source>
</evidence>
<feature type="region of interest" description="Disordered" evidence="1">
    <location>
        <begin position="87"/>
        <end position="108"/>
    </location>
</feature>
<dbReference type="RefSeq" id="WP_344977398.1">
    <property type="nucleotide sequence ID" value="NZ_BAAAVI010000045.1"/>
</dbReference>
<comment type="caution">
    <text evidence="4">The sequence shown here is derived from an EMBL/GenBank/DDBJ whole genome shotgun (WGS) entry which is preliminary data.</text>
</comment>
<evidence type="ECO:0000256" key="2">
    <source>
        <dbReference type="SAM" id="SignalP"/>
    </source>
</evidence>
<evidence type="ECO:0000313" key="5">
    <source>
        <dbReference type="Proteomes" id="UP001500831"/>
    </source>
</evidence>
<keyword evidence="2" id="KW-0732">Signal</keyword>
<dbReference type="Gene3D" id="2.50.20.10">
    <property type="entry name" value="Lipoprotein localisation LolA/LolB/LppX"/>
    <property type="match status" value="1"/>
</dbReference>
<dbReference type="Pfam" id="PF03888">
    <property type="entry name" value="MucB_RseB"/>
    <property type="match status" value="1"/>
</dbReference>
<evidence type="ECO:0000259" key="3">
    <source>
        <dbReference type="Pfam" id="PF03888"/>
    </source>
</evidence>
<keyword evidence="5" id="KW-1185">Reference proteome</keyword>
<feature type="signal peptide" evidence="2">
    <location>
        <begin position="1"/>
        <end position="26"/>
    </location>
</feature>
<protein>
    <recommendedName>
        <fullName evidence="3">MucB/RseB N-terminal domain-containing protein</fullName>
    </recommendedName>
</protein>
<accession>A0ABN3W4I6</accession>
<gene>
    <name evidence="4" type="ORF">GCM10010517_54130</name>
</gene>
<dbReference type="InterPro" id="IPR033434">
    <property type="entry name" value="MucB/RseB_N"/>
</dbReference>
<name>A0ABN3W4I6_9ACTN</name>
<organism evidence="4 5">
    <name type="scientific">Streptosporangium fragile</name>
    <dbReference type="NCBI Taxonomy" id="46186"/>
    <lineage>
        <taxon>Bacteria</taxon>
        <taxon>Bacillati</taxon>
        <taxon>Actinomycetota</taxon>
        <taxon>Actinomycetes</taxon>
        <taxon>Streptosporangiales</taxon>
        <taxon>Streptosporangiaceae</taxon>
        <taxon>Streptosporangium</taxon>
    </lineage>
</organism>
<proteinExistence type="predicted"/>
<evidence type="ECO:0000313" key="4">
    <source>
        <dbReference type="EMBL" id="GAA2889932.1"/>
    </source>
</evidence>